<dbReference type="Proteomes" id="UP000265566">
    <property type="component" value="Chromosome 8"/>
</dbReference>
<dbReference type="GO" id="GO:0046872">
    <property type="term" value="F:metal ion binding"/>
    <property type="evidence" value="ECO:0007669"/>
    <property type="project" value="InterPro"/>
</dbReference>
<evidence type="ECO:0000259" key="2">
    <source>
        <dbReference type="Pfam" id="PF07127"/>
    </source>
</evidence>
<feature type="signal peptide" evidence="1">
    <location>
        <begin position="1"/>
        <end position="24"/>
    </location>
</feature>
<feature type="domain" description="Late nodulin" evidence="2">
    <location>
        <begin position="1"/>
        <end position="53"/>
    </location>
</feature>
<gene>
    <name evidence="3" type="ORF">MtrunA17_Chr8g0361191</name>
</gene>
<dbReference type="Pfam" id="PF07127">
    <property type="entry name" value="Nodulin_late"/>
    <property type="match status" value="1"/>
</dbReference>
<proteinExistence type="predicted"/>
<reference evidence="4" key="1">
    <citation type="journal article" date="2018" name="Nat. Plants">
        <title>Whole-genome landscape of Medicago truncatula symbiotic genes.</title>
        <authorList>
            <person name="Pecrix Y."/>
            <person name="Staton S.E."/>
            <person name="Sallet E."/>
            <person name="Lelandais-Briere C."/>
            <person name="Moreau S."/>
            <person name="Carrere S."/>
            <person name="Blein T."/>
            <person name="Jardinaud M.F."/>
            <person name="Latrasse D."/>
            <person name="Zouine M."/>
            <person name="Zahm M."/>
            <person name="Kreplak J."/>
            <person name="Mayjonade B."/>
            <person name="Satge C."/>
            <person name="Perez M."/>
            <person name="Cauet S."/>
            <person name="Marande W."/>
            <person name="Chantry-Darmon C."/>
            <person name="Lopez-Roques C."/>
            <person name="Bouchez O."/>
            <person name="Berard A."/>
            <person name="Debelle F."/>
            <person name="Munos S."/>
            <person name="Bendahmane A."/>
            <person name="Berges H."/>
            <person name="Niebel A."/>
            <person name="Buitink J."/>
            <person name="Frugier F."/>
            <person name="Benhamed M."/>
            <person name="Crespi M."/>
            <person name="Gouzy J."/>
            <person name="Gamas P."/>
        </authorList>
    </citation>
    <scope>NUCLEOTIDE SEQUENCE [LARGE SCALE GENOMIC DNA]</scope>
    <source>
        <strain evidence="4">cv. Jemalong A17</strain>
    </source>
</reference>
<evidence type="ECO:0000256" key="1">
    <source>
        <dbReference type="SAM" id="SignalP"/>
    </source>
</evidence>
<dbReference type="Gramene" id="rna47256">
    <property type="protein sequence ID" value="RHN40991.1"/>
    <property type="gene ID" value="gene47256"/>
</dbReference>
<organism evidence="3 4">
    <name type="scientific">Medicago truncatula</name>
    <name type="common">Barrel medic</name>
    <name type="synonym">Medicago tribuloides</name>
    <dbReference type="NCBI Taxonomy" id="3880"/>
    <lineage>
        <taxon>Eukaryota</taxon>
        <taxon>Viridiplantae</taxon>
        <taxon>Streptophyta</taxon>
        <taxon>Embryophyta</taxon>
        <taxon>Tracheophyta</taxon>
        <taxon>Spermatophyta</taxon>
        <taxon>Magnoliopsida</taxon>
        <taxon>eudicotyledons</taxon>
        <taxon>Gunneridae</taxon>
        <taxon>Pentapetalae</taxon>
        <taxon>rosids</taxon>
        <taxon>fabids</taxon>
        <taxon>Fabales</taxon>
        <taxon>Fabaceae</taxon>
        <taxon>Papilionoideae</taxon>
        <taxon>50 kb inversion clade</taxon>
        <taxon>NPAAA clade</taxon>
        <taxon>Hologalegina</taxon>
        <taxon>IRL clade</taxon>
        <taxon>Trifolieae</taxon>
        <taxon>Medicago</taxon>
    </lineage>
</organism>
<dbReference type="EMBL" id="PSQE01000008">
    <property type="protein sequence ID" value="RHN40991.1"/>
    <property type="molecule type" value="Genomic_DNA"/>
</dbReference>
<feature type="chain" id="PRO_5017180640" evidence="1">
    <location>
        <begin position="25"/>
        <end position="67"/>
    </location>
</feature>
<accession>A0A396GLD7</accession>
<dbReference type="InterPro" id="IPR009810">
    <property type="entry name" value="Nodulin_late_dom"/>
</dbReference>
<protein>
    <submittedName>
        <fullName evidence="3">Putative Late nodulin</fullName>
    </submittedName>
</protein>
<name>A0A396GLD7_MEDTR</name>
<sequence>MAEMFKFFYTMIILVSLFLVVSFSNEECTSDADCYKIYPHLSLLHIRCFEGICFFTFFLPGYPIGHA</sequence>
<dbReference type="AlphaFoldDB" id="A0A396GLD7"/>
<evidence type="ECO:0000313" key="3">
    <source>
        <dbReference type="EMBL" id="RHN40991.1"/>
    </source>
</evidence>
<keyword evidence="1" id="KW-0732">Signal</keyword>
<evidence type="ECO:0000313" key="4">
    <source>
        <dbReference type="Proteomes" id="UP000265566"/>
    </source>
</evidence>
<comment type="caution">
    <text evidence="3">The sequence shown here is derived from an EMBL/GenBank/DDBJ whole genome shotgun (WGS) entry which is preliminary data.</text>
</comment>